<dbReference type="InterPro" id="IPR044926">
    <property type="entry name" value="RGS_subdomain_2"/>
</dbReference>
<proteinExistence type="predicted"/>
<feature type="region of interest" description="Disordered" evidence="1">
    <location>
        <begin position="181"/>
        <end position="209"/>
    </location>
</feature>
<gene>
    <name evidence="3" type="ORF">QBC41DRAFT_332396</name>
</gene>
<keyword evidence="2" id="KW-0812">Transmembrane</keyword>
<dbReference type="Gene3D" id="1.10.167.10">
    <property type="entry name" value="Regulator of G-protein Signalling 4, domain 2"/>
    <property type="match status" value="1"/>
</dbReference>
<comment type="caution">
    <text evidence="3">The sequence shown here is derived from an EMBL/GenBank/DDBJ whole genome shotgun (WGS) entry which is preliminary data.</text>
</comment>
<sequence>MAILNLLPLNYRRPALVERPATSASQVSTQHSEDGSVDQGDTSLKSIKSGSSGGIPPPLSFDRIIEGGTCPPCTVRDFMNYLIYVERSAENLQFFLWYRDFEKRFKEAQTSDLALAPEWTPAMEEEAIARIKKEQAEKARVKPSKSVSPAVAEVFKGTDFEKPIRKPSVATTIATTPISPLAVSNGGDPFGTPPRTPSDRGHHYPNSTTATTYNTAANEAFALAGLKAPFTVQPFRVELDRIIATYIMSGSPRQLNLSDREQKAVLQALCFTTHPSALRVVVRSVESTLRQQAHPNFIRWSICNGNPVRVTFARCLGVGTIALSTIAAIILTLSSAPRGFRALPAIGWVIGVATLVAAYKGMCVVLHGLHHRHVRPWELFVVDEEDHQQQQQNEKEQEDGRSEKSFENGSNSFESEPWVVKYEKRNLIRKIFDREVWIQEPALRQIQDTIFVQSLLFAFICAGVLTAIFVPLPGGNLF</sequence>
<organism evidence="3 4">
    <name type="scientific">Cercophora samala</name>
    <dbReference type="NCBI Taxonomy" id="330535"/>
    <lineage>
        <taxon>Eukaryota</taxon>
        <taxon>Fungi</taxon>
        <taxon>Dikarya</taxon>
        <taxon>Ascomycota</taxon>
        <taxon>Pezizomycotina</taxon>
        <taxon>Sordariomycetes</taxon>
        <taxon>Sordariomycetidae</taxon>
        <taxon>Sordariales</taxon>
        <taxon>Lasiosphaeriaceae</taxon>
        <taxon>Cercophora</taxon>
    </lineage>
</organism>
<feature type="compositionally biased region" description="Basic and acidic residues" evidence="1">
    <location>
        <begin position="393"/>
        <end position="406"/>
    </location>
</feature>
<accession>A0AA39YJM6</accession>
<feature type="region of interest" description="Disordered" evidence="1">
    <location>
        <begin position="388"/>
        <end position="412"/>
    </location>
</feature>
<reference evidence="3" key="1">
    <citation type="submission" date="2023-06" db="EMBL/GenBank/DDBJ databases">
        <title>Genome-scale phylogeny and comparative genomics of the fungal order Sordariales.</title>
        <authorList>
            <consortium name="Lawrence Berkeley National Laboratory"/>
            <person name="Hensen N."/>
            <person name="Bonometti L."/>
            <person name="Westerberg I."/>
            <person name="Brannstrom I.O."/>
            <person name="Guillou S."/>
            <person name="Cros-Aarteil S."/>
            <person name="Calhoun S."/>
            <person name="Haridas S."/>
            <person name="Kuo A."/>
            <person name="Mondo S."/>
            <person name="Pangilinan J."/>
            <person name="Riley R."/>
            <person name="Labutti K."/>
            <person name="Andreopoulos B."/>
            <person name="Lipzen A."/>
            <person name="Chen C."/>
            <person name="Yanf M."/>
            <person name="Daum C."/>
            <person name="Ng V."/>
            <person name="Clum A."/>
            <person name="Steindorff A."/>
            <person name="Ohm R."/>
            <person name="Martin F."/>
            <person name="Silar P."/>
            <person name="Natvig D."/>
            <person name="Lalanne C."/>
            <person name="Gautier V."/>
            <person name="Ament-Velasquez S.L."/>
            <person name="Kruys A."/>
            <person name="Hutchinson M.I."/>
            <person name="Powell A.J."/>
            <person name="Barry K."/>
            <person name="Miller A.N."/>
            <person name="Grigoriev I.V."/>
            <person name="Debuchy R."/>
            <person name="Gladieux P."/>
            <person name="Thoren M.H."/>
            <person name="Johannesson H."/>
        </authorList>
    </citation>
    <scope>NUCLEOTIDE SEQUENCE</scope>
    <source>
        <strain evidence="3">CBS 307.81</strain>
    </source>
</reference>
<dbReference type="PANTHER" id="PTHR39466">
    <property type="entry name" value="RGS DOMAIN-CONTAINING PROTEIN"/>
    <property type="match status" value="1"/>
</dbReference>
<feature type="transmembrane region" description="Helical" evidence="2">
    <location>
        <begin position="311"/>
        <end position="333"/>
    </location>
</feature>
<evidence type="ECO:0000256" key="1">
    <source>
        <dbReference type="SAM" id="MobiDB-lite"/>
    </source>
</evidence>
<dbReference type="SUPFAM" id="SSF48097">
    <property type="entry name" value="Regulator of G-protein signaling, RGS"/>
    <property type="match status" value="1"/>
</dbReference>
<feature type="transmembrane region" description="Helical" evidence="2">
    <location>
        <begin position="450"/>
        <end position="472"/>
    </location>
</feature>
<evidence type="ECO:0008006" key="5">
    <source>
        <dbReference type="Google" id="ProtNLM"/>
    </source>
</evidence>
<feature type="region of interest" description="Disordered" evidence="1">
    <location>
        <begin position="20"/>
        <end position="55"/>
    </location>
</feature>
<keyword evidence="2" id="KW-1133">Transmembrane helix</keyword>
<protein>
    <recommendedName>
        <fullName evidence="5">RGS domain-containing protein</fullName>
    </recommendedName>
</protein>
<feature type="transmembrane region" description="Helical" evidence="2">
    <location>
        <begin position="345"/>
        <end position="369"/>
    </location>
</feature>
<dbReference type="EMBL" id="JAULSY010000243">
    <property type="protein sequence ID" value="KAK0653837.1"/>
    <property type="molecule type" value="Genomic_DNA"/>
</dbReference>
<dbReference type="AlphaFoldDB" id="A0AA39YJM6"/>
<evidence type="ECO:0000313" key="3">
    <source>
        <dbReference type="EMBL" id="KAK0653837.1"/>
    </source>
</evidence>
<name>A0AA39YJM6_9PEZI</name>
<dbReference type="InterPro" id="IPR036305">
    <property type="entry name" value="RGS_sf"/>
</dbReference>
<evidence type="ECO:0000256" key="2">
    <source>
        <dbReference type="SAM" id="Phobius"/>
    </source>
</evidence>
<dbReference type="Proteomes" id="UP001174997">
    <property type="component" value="Unassembled WGS sequence"/>
</dbReference>
<evidence type="ECO:0000313" key="4">
    <source>
        <dbReference type="Proteomes" id="UP001174997"/>
    </source>
</evidence>
<keyword evidence="2" id="KW-0472">Membrane</keyword>
<dbReference type="PANTHER" id="PTHR39466:SF1">
    <property type="entry name" value="RGS DOMAIN-CONTAINING PROTEIN"/>
    <property type="match status" value="1"/>
</dbReference>
<keyword evidence="4" id="KW-1185">Reference proteome</keyword>